<organism evidence="1">
    <name type="scientific">Arabidopsis thaliana</name>
    <name type="common">Mouse-ear cress</name>
    <dbReference type="NCBI Taxonomy" id="3702"/>
    <lineage>
        <taxon>Eukaryota</taxon>
        <taxon>Viridiplantae</taxon>
        <taxon>Streptophyta</taxon>
        <taxon>Embryophyta</taxon>
        <taxon>Tracheophyta</taxon>
        <taxon>Spermatophyta</taxon>
        <taxon>Magnoliopsida</taxon>
        <taxon>eudicotyledons</taxon>
        <taxon>Gunneridae</taxon>
        <taxon>Pentapetalae</taxon>
        <taxon>rosids</taxon>
        <taxon>malvids</taxon>
        <taxon>Brassicales</taxon>
        <taxon>Brassicaceae</taxon>
        <taxon>Camelineae</taxon>
        <taxon>Arabidopsis</taxon>
    </lineage>
</organism>
<dbReference type="SUPFAM" id="SSF50249">
    <property type="entry name" value="Nucleic acid-binding proteins"/>
    <property type="match status" value="1"/>
</dbReference>
<name>Q8GY30_ARATH</name>
<evidence type="ECO:0000313" key="1">
    <source>
        <dbReference type="EMBL" id="BAC42539.1"/>
    </source>
</evidence>
<dbReference type="TAIR" id="AT5G14580"/>
<sequence length="90" mass="9893">MKENLSENKAEESASVSTRKLKIGTEMTATVDHVRALGLVLDLGGEIRGMYIFQGDKDKFKKGDTLRVKCTSFNTKGVPVMALVDEEGEE</sequence>
<gene>
    <name evidence="1" type="ordered locus">At5g14580/T15N1_70</name>
</gene>
<dbReference type="ExpressionAtlas" id="Q8GY30">
    <property type="expression patterns" value="baseline and differential"/>
</dbReference>
<protein>
    <submittedName>
        <fullName evidence="1">Putative polynucleotide phosphorylase</fullName>
    </submittedName>
</protein>
<accession>Q8GY30</accession>
<dbReference type="InterPro" id="IPR012340">
    <property type="entry name" value="NA-bd_OB-fold"/>
</dbReference>
<proteinExistence type="evidence at transcript level"/>
<dbReference type="EMBL" id="AK117900">
    <property type="protein sequence ID" value="BAC42539.1"/>
    <property type="molecule type" value="mRNA"/>
</dbReference>
<reference evidence="1" key="1">
    <citation type="submission" date="2002-11" db="EMBL/GenBank/DDBJ databases">
        <title>Arabidopsis thaliana full-length cDNA.</title>
        <authorList>
            <person name="Seki M."/>
            <person name="Iida K."/>
            <person name="Satou M."/>
            <person name="Sakurai T."/>
            <person name="Akiyama K."/>
            <person name="Ishida J."/>
            <person name="Nakajima M."/>
            <person name="Enju A."/>
            <person name="Kamiya A."/>
            <person name="Narusaka M."/>
            <person name="Carninci P."/>
            <person name="Kawai J."/>
            <person name="Hayashizaki Y."/>
            <person name="Shinozaki K."/>
        </authorList>
    </citation>
    <scope>NUCLEOTIDE SEQUENCE</scope>
</reference>
<dbReference type="AlphaFoldDB" id="Q8GY30"/>